<sequence>MNIRNAAGLTALDVFYQISSEPDDDIGQMLHGAGTLRAEHLEALTNINVHNKMGDLYPVLGLSAKCHELIYGPVEMCNVLLLLLVPVIVVALQAASGLSDCSTLQYQDGNYGGGEPKSYSIREVLTISGKASQVL</sequence>
<reference evidence="1 2" key="1">
    <citation type="submission" date="2021-02" db="EMBL/GenBank/DDBJ databases">
        <title>Plant Genome Project.</title>
        <authorList>
            <person name="Zhang R.-G."/>
        </authorList>
    </citation>
    <scope>NUCLEOTIDE SEQUENCE [LARGE SCALE GENOMIC DNA]</scope>
    <source>
        <tissue evidence="1">Leaves</tissue>
    </source>
</reference>
<proteinExistence type="predicted"/>
<comment type="caution">
    <text evidence="1">The sequence shown here is derived from an EMBL/GenBank/DDBJ whole genome shotgun (WGS) entry which is preliminary data.</text>
</comment>
<keyword evidence="2" id="KW-1185">Reference proteome</keyword>
<gene>
    <name evidence="1" type="ORF">JRO89_XS01G0009100</name>
</gene>
<dbReference type="EMBL" id="JAFEMO010000001">
    <property type="protein sequence ID" value="KAH7576188.1"/>
    <property type="molecule type" value="Genomic_DNA"/>
</dbReference>
<protein>
    <submittedName>
        <fullName evidence="1">Uncharacterized protein</fullName>
    </submittedName>
</protein>
<evidence type="ECO:0000313" key="2">
    <source>
        <dbReference type="Proteomes" id="UP000827721"/>
    </source>
</evidence>
<name>A0ABQ8II61_9ROSI</name>
<evidence type="ECO:0000313" key="1">
    <source>
        <dbReference type="EMBL" id="KAH7576188.1"/>
    </source>
</evidence>
<accession>A0ABQ8II61</accession>
<organism evidence="1 2">
    <name type="scientific">Xanthoceras sorbifolium</name>
    <dbReference type="NCBI Taxonomy" id="99658"/>
    <lineage>
        <taxon>Eukaryota</taxon>
        <taxon>Viridiplantae</taxon>
        <taxon>Streptophyta</taxon>
        <taxon>Embryophyta</taxon>
        <taxon>Tracheophyta</taxon>
        <taxon>Spermatophyta</taxon>
        <taxon>Magnoliopsida</taxon>
        <taxon>eudicotyledons</taxon>
        <taxon>Gunneridae</taxon>
        <taxon>Pentapetalae</taxon>
        <taxon>rosids</taxon>
        <taxon>malvids</taxon>
        <taxon>Sapindales</taxon>
        <taxon>Sapindaceae</taxon>
        <taxon>Xanthoceroideae</taxon>
        <taxon>Xanthoceras</taxon>
    </lineage>
</organism>
<dbReference type="Proteomes" id="UP000827721">
    <property type="component" value="Unassembled WGS sequence"/>
</dbReference>